<evidence type="ECO:0000313" key="2">
    <source>
        <dbReference type="Proteomes" id="UP000826195"/>
    </source>
</evidence>
<dbReference type="Proteomes" id="UP000826195">
    <property type="component" value="Unassembled WGS sequence"/>
</dbReference>
<accession>A0AAV7IQH9</accession>
<evidence type="ECO:0000313" key="1">
    <source>
        <dbReference type="EMBL" id="KAH0554494.1"/>
    </source>
</evidence>
<comment type="caution">
    <text evidence="1">The sequence shown here is derived from an EMBL/GenBank/DDBJ whole genome shotgun (WGS) entry which is preliminary data.</text>
</comment>
<dbReference type="EMBL" id="JAHXZJ010001119">
    <property type="protein sequence ID" value="KAH0554494.1"/>
    <property type="molecule type" value="Genomic_DNA"/>
</dbReference>
<name>A0AAV7IQH9_COTGL</name>
<sequence length="126" mass="14629">MIRSNLCSNPICWSLGRWKLQKPKSWMLIGIVKINVVVDVSNFQLKFWVESEKKQFDWGYLSGSFLPEWSFGVCLSLSVSCRVVDFRGVTKHMETAEGRNISHVVDHRLWIDYSNSPNVRHFGIHS</sequence>
<keyword evidence="2" id="KW-1185">Reference proteome</keyword>
<organism evidence="1 2">
    <name type="scientific">Cotesia glomerata</name>
    <name type="common">Lepidopteran parasitic wasp</name>
    <name type="synonym">Apanteles glomeratus</name>
    <dbReference type="NCBI Taxonomy" id="32391"/>
    <lineage>
        <taxon>Eukaryota</taxon>
        <taxon>Metazoa</taxon>
        <taxon>Ecdysozoa</taxon>
        <taxon>Arthropoda</taxon>
        <taxon>Hexapoda</taxon>
        <taxon>Insecta</taxon>
        <taxon>Pterygota</taxon>
        <taxon>Neoptera</taxon>
        <taxon>Endopterygota</taxon>
        <taxon>Hymenoptera</taxon>
        <taxon>Apocrita</taxon>
        <taxon>Ichneumonoidea</taxon>
        <taxon>Braconidae</taxon>
        <taxon>Microgastrinae</taxon>
        <taxon>Cotesia</taxon>
    </lineage>
</organism>
<protein>
    <submittedName>
        <fullName evidence="1">Uncharacterized protein</fullName>
    </submittedName>
</protein>
<dbReference type="AlphaFoldDB" id="A0AAV7IQH9"/>
<reference evidence="1 2" key="1">
    <citation type="journal article" date="2021" name="J. Hered.">
        <title>A chromosome-level genome assembly of the parasitoid wasp, Cotesia glomerata (Hymenoptera: Braconidae).</title>
        <authorList>
            <person name="Pinto B.J."/>
            <person name="Weis J.J."/>
            <person name="Gamble T."/>
            <person name="Ode P.J."/>
            <person name="Paul R."/>
            <person name="Zaspel J.M."/>
        </authorList>
    </citation>
    <scope>NUCLEOTIDE SEQUENCE [LARGE SCALE GENOMIC DNA]</scope>
    <source>
        <strain evidence="1">CgM1</strain>
    </source>
</reference>
<proteinExistence type="predicted"/>
<gene>
    <name evidence="1" type="ORF">KQX54_010994</name>
</gene>